<comment type="similarity">
    <text evidence="3">Belongs to the etk/wzc family.</text>
</comment>
<dbReference type="PANTHER" id="PTHR32309:SF13">
    <property type="entry name" value="FERRIC ENTEROBACTIN TRANSPORT PROTEIN FEPE"/>
    <property type="match status" value="1"/>
</dbReference>
<keyword evidence="8 17" id="KW-0812">Transmembrane</keyword>
<dbReference type="GO" id="GO:0004715">
    <property type="term" value="F:non-membrane spanning protein tyrosine kinase activity"/>
    <property type="evidence" value="ECO:0007669"/>
    <property type="project" value="UniProtKB-EC"/>
</dbReference>
<keyword evidence="13 17" id="KW-0472">Membrane</keyword>
<evidence type="ECO:0000256" key="14">
    <source>
        <dbReference type="ARBA" id="ARBA00023137"/>
    </source>
</evidence>
<dbReference type="OrthoDB" id="9775724at2"/>
<dbReference type="InterPro" id="IPR032807">
    <property type="entry name" value="GNVR"/>
</dbReference>
<keyword evidence="14" id="KW-0829">Tyrosine-protein kinase</keyword>
<dbReference type="NCBIfam" id="TIGR01007">
    <property type="entry name" value="eps_fam"/>
    <property type="match status" value="1"/>
</dbReference>
<comment type="caution">
    <text evidence="21">The sequence shown here is derived from an EMBL/GenBank/DDBJ whole genome shotgun (WGS) entry which is preliminary data.</text>
</comment>
<dbReference type="Pfam" id="PF13614">
    <property type="entry name" value="AAA_31"/>
    <property type="match status" value="1"/>
</dbReference>
<evidence type="ECO:0000256" key="4">
    <source>
        <dbReference type="ARBA" id="ARBA00011903"/>
    </source>
</evidence>
<dbReference type="SUPFAM" id="SSF52540">
    <property type="entry name" value="P-loop containing nucleoside triphosphate hydrolases"/>
    <property type="match status" value="1"/>
</dbReference>
<evidence type="ECO:0000313" key="21">
    <source>
        <dbReference type="EMBL" id="GAC29199.1"/>
    </source>
</evidence>
<evidence type="ECO:0000256" key="11">
    <source>
        <dbReference type="ARBA" id="ARBA00022840"/>
    </source>
</evidence>
<evidence type="ECO:0000313" key="22">
    <source>
        <dbReference type="Proteomes" id="UP000006251"/>
    </source>
</evidence>
<evidence type="ECO:0000256" key="10">
    <source>
        <dbReference type="ARBA" id="ARBA00022777"/>
    </source>
</evidence>
<dbReference type="GO" id="GO:0005524">
    <property type="term" value="F:ATP binding"/>
    <property type="evidence" value="ECO:0007669"/>
    <property type="project" value="UniProtKB-KW"/>
</dbReference>
<dbReference type="RefSeq" id="WP_006011804.1">
    <property type="nucleotide sequence ID" value="NZ_AUAV01000014.1"/>
</dbReference>
<evidence type="ECO:0000256" key="6">
    <source>
        <dbReference type="ARBA" id="ARBA00022519"/>
    </source>
</evidence>
<evidence type="ECO:0000256" key="1">
    <source>
        <dbReference type="ARBA" id="ARBA00004429"/>
    </source>
</evidence>
<dbReference type="GO" id="GO:0042802">
    <property type="term" value="F:identical protein binding"/>
    <property type="evidence" value="ECO:0007669"/>
    <property type="project" value="UniProtKB-ARBA"/>
</dbReference>
<dbReference type="InterPro" id="IPR025669">
    <property type="entry name" value="AAA_dom"/>
</dbReference>
<evidence type="ECO:0000256" key="3">
    <source>
        <dbReference type="ARBA" id="ARBA00008883"/>
    </source>
</evidence>
<comment type="catalytic activity">
    <reaction evidence="15">
        <text>L-tyrosyl-[protein] + ATP = O-phospho-L-tyrosyl-[protein] + ADP + H(+)</text>
        <dbReference type="Rhea" id="RHEA:10596"/>
        <dbReference type="Rhea" id="RHEA-COMP:10136"/>
        <dbReference type="Rhea" id="RHEA-COMP:20101"/>
        <dbReference type="ChEBI" id="CHEBI:15378"/>
        <dbReference type="ChEBI" id="CHEBI:30616"/>
        <dbReference type="ChEBI" id="CHEBI:46858"/>
        <dbReference type="ChEBI" id="CHEBI:61978"/>
        <dbReference type="ChEBI" id="CHEBI:456216"/>
        <dbReference type="EC" id="2.7.10.2"/>
    </reaction>
</comment>
<evidence type="ECO:0000259" key="20">
    <source>
        <dbReference type="Pfam" id="PF13807"/>
    </source>
</evidence>
<dbReference type="Pfam" id="PF02706">
    <property type="entry name" value="Wzz"/>
    <property type="match status" value="1"/>
</dbReference>
<dbReference type="InterPro" id="IPR005702">
    <property type="entry name" value="Wzc-like_C"/>
</dbReference>
<comment type="subcellular location">
    <subcellularLocation>
        <location evidence="1">Cell inner membrane</location>
        <topology evidence="1">Multi-pass membrane protein</topology>
    </subcellularLocation>
</comment>
<dbReference type="EMBL" id="BAEQ01000042">
    <property type="protein sequence ID" value="GAC29199.1"/>
    <property type="molecule type" value="Genomic_DNA"/>
</dbReference>
<keyword evidence="16" id="KW-0175">Coiled coil</keyword>
<evidence type="ECO:0000256" key="9">
    <source>
        <dbReference type="ARBA" id="ARBA00022741"/>
    </source>
</evidence>
<accession>K6Y8X0</accession>
<keyword evidence="7" id="KW-0808">Transferase</keyword>
<evidence type="ECO:0000256" key="2">
    <source>
        <dbReference type="ARBA" id="ARBA00007316"/>
    </source>
</evidence>
<feature type="domain" description="Polysaccharide chain length determinant N-terminal" evidence="18">
    <location>
        <begin position="19"/>
        <end position="109"/>
    </location>
</feature>
<dbReference type="Gene3D" id="3.40.50.300">
    <property type="entry name" value="P-loop containing nucleotide triphosphate hydrolases"/>
    <property type="match status" value="1"/>
</dbReference>
<evidence type="ECO:0000256" key="15">
    <source>
        <dbReference type="ARBA" id="ARBA00051245"/>
    </source>
</evidence>
<dbReference type="GO" id="GO:0005886">
    <property type="term" value="C:plasma membrane"/>
    <property type="evidence" value="ECO:0007669"/>
    <property type="project" value="UniProtKB-SubCell"/>
</dbReference>
<dbReference type="Proteomes" id="UP000006251">
    <property type="component" value="Unassembled WGS sequence"/>
</dbReference>
<evidence type="ECO:0000256" key="16">
    <source>
        <dbReference type="SAM" id="Coils"/>
    </source>
</evidence>
<reference evidence="22" key="1">
    <citation type="journal article" date="2014" name="Environ. Microbiol.">
        <title>Comparative genomics of the marine bacterial genus Glaciecola reveals the high degree of genomic diversity and genomic characteristic for cold adaptation.</title>
        <authorList>
            <person name="Qin Q.L."/>
            <person name="Xie B.B."/>
            <person name="Yu Y."/>
            <person name="Shu Y.L."/>
            <person name="Rong J.C."/>
            <person name="Zhang Y.J."/>
            <person name="Zhao D.L."/>
            <person name="Chen X.L."/>
            <person name="Zhang X.Y."/>
            <person name="Chen B."/>
            <person name="Zhou B.C."/>
            <person name="Zhang Y.Z."/>
        </authorList>
    </citation>
    <scope>NUCLEOTIDE SEQUENCE [LARGE SCALE GENOMIC DNA]</scope>
    <source>
        <strain evidence="22">ACAM 615</strain>
    </source>
</reference>
<dbReference type="AlphaFoldDB" id="K6Y8X0"/>
<dbReference type="InterPro" id="IPR003856">
    <property type="entry name" value="LPS_length_determ_N"/>
</dbReference>
<proteinExistence type="inferred from homology"/>
<dbReference type="InterPro" id="IPR050445">
    <property type="entry name" value="Bact_polysacc_biosynth/exp"/>
</dbReference>
<comment type="similarity">
    <text evidence="2">Belongs to the CpsD/CapB family.</text>
</comment>
<keyword evidence="9" id="KW-0547">Nucleotide-binding</keyword>
<dbReference type="InterPro" id="IPR027417">
    <property type="entry name" value="P-loop_NTPase"/>
</dbReference>
<keyword evidence="5" id="KW-1003">Cell membrane</keyword>
<dbReference type="CDD" id="cd05387">
    <property type="entry name" value="BY-kinase"/>
    <property type="match status" value="1"/>
</dbReference>
<keyword evidence="11" id="KW-0067">ATP-binding</keyword>
<evidence type="ECO:0000259" key="19">
    <source>
        <dbReference type="Pfam" id="PF13614"/>
    </source>
</evidence>
<protein>
    <recommendedName>
        <fullName evidence="4">non-specific protein-tyrosine kinase</fullName>
        <ecNumber evidence="4">2.7.10.2</ecNumber>
    </recommendedName>
</protein>
<dbReference type="FunFam" id="3.40.50.300:FF:000527">
    <property type="entry name" value="Tyrosine-protein kinase etk"/>
    <property type="match status" value="1"/>
</dbReference>
<dbReference type="PANTHER" id="PTHR32309">
    <property type="entry name" value="TYROSINE-PROTEIN KINASE"/>
    <property type="match status" value="1"/>
</dbReference>
<keyword evidence="22" id="KW-1185">Reference proteome</keyword>
<evidence type="ECO:0000256" key="8">
    <source>
        <dbReference type="ARBA" id="ARBA00022692"/>
    </source>
</evidence>
<keyword evidence="12 17" id="KW-1133">Transmembrane helix</keyword>
<feature type="transmembrane region" description="Helical" evidence="17">
    <location>
        <begin position="31"/>
        <end position="51"/>
    </location>
</feature>
<evidence type="ECO:0000256" key="7">
    <source>
        <dbReference type="ARBA" id="ARBA00022679"/>
    </source>
</evidence>
<dbReference type="Pfam" id="PF13807">
    <property type="entry name" value="GNVR"/>
    <property type="match status" value="1"/>
</dbReference>
<evidence type="ECO:0000256" key="12">
    <source>
        <dbReference type="ARBA" id="ARBA00022989"/>
    </source>
</evidence>
<evidence type="ECO:0000259" key="18">
    <source>
        <dbReference type="Pfam" id="PF02706"/>
    </source>
</evidence>
<evidence type="ECO:0000256" key="17">
    <source>
        <dbReference type="SAM" id="Phobius"/>
    </source>
</evidence>
<gene>
    <name evidence="21" type="ORF">GPAL_2338</name>
</gene>
<dbReference type="STRING" id="1121922.GCA_000428905_02712"/>
<feature type="domain" description="AAA" evidence="19">
    <location>
        <begin position="560"/>
        <end position="705"/>
    </location>
</feature>
<evidence type="ECO:0000256" key="13">
    <source>
        <dbReference type="ARBA" id="ARBA00023136"/>
    </source>
</evidence>
<evidence type="ECO:0000256" key="5">
    <source>
        <dbReference type="ARBA" id="ARBA00022475"/>
    </source>
</evidence>
<name>K6Y8X0_9ALTE</name>
<dbReference type="EC" id="2.7.10.2" evidence="4"/>
<sequence>MASRTNEQIEAKLNDSDIIDFGQYWGTVRSYLWRILGLAFLLTILASLIVLSMTPRYIATASLLIEAEQANVLSIEEVYGLDSSRKEYFETQYEILRSRHIAGKVVDELNLYDNDLYNLDIIKANRSGFVEYVDAVLDFLKNTLPFLPQQLEEVKSEQELLLARRSYAISQVMEFSSIAPLRNTQVVNISFESSDRKLASVVANTLSDVYIENYLESKLDMTAKATTWLNESLQGLRTKLDTAEKSLAEFYEREQLVDIDGVVGLASEQLQQLSDQLIDAQVMLQRNSIIYQQVNQSGADFSLLSSLPEVLNHPSIQNIKREEVVAESKVSELKEVYGPKHPIMIAANAELNSIKNSTRNQITALISGITTEFRTAENKVAALNKDVEAAKSEFRKLSSLENQRKTLQRDVDTNQQLYNSFFTRLKETDQLGGFESANARVLDAATFPEDPAKPKKGLIIAAAFVMSLALGVFLALSLEALNSGIRSVDDVERKLGQRMLGIIPWQTHKKNQSLPLRHFFDNKHHMFSESVRTLRTSLQLLNLDKPSQTVLVTSSVPREGKSTVSINLAFAMGQLSKVLLLDTDLRRPTLAKQFDLPGFQPGLSNLIAGTHTLEECIVTDQKSGIDLICAGSVPPNPQELLASEQFKILMATLKTKYEHIIVDSAPTQAVSDAVIVSKVCDSVVYVVRSDSTSYKIINNGLSRFMQIGHRVDGVVLNQVDLKKAKKTGEYSGFYDQYGYQSYPTDTHKS</sequence>
<organism evidence="21 22">
    <name type="scientific">Brumicola pallidula DSM 14239 = ACAM 615</name>
    <dbReference type="NCBI Taxonomy" id="1121922"/>
    <lineage>
        <taxon>Bacteria</taxon>
        <taxon>Pseudomonadati</taxon>
        <taxon>Pseudomonadota</taxon>
        <taxon>Gammaproteobacteria</taxon>
        <taxon>Alteromonadales</taxon>
        <taxon>Alteromonadaceae</taxon>
        <taxon>Brumicola</taxon>
    </lineage>
</organism>
<keyword evidence="6" id="KW-0997">Cell inner membrane</keyword>
<feature type="domain" description="Tyrosine-protein kinase G-rich" evidence="20">
    <location>
        <begin position="406"/>
        <end position="476"/>
    </location>
</feature>
<keyword evidence="10" id="KW-0418">Kinase</keyword>
<feature type="coiled-coil region" evidence="16">
    <location>
        <begin position="373"/>
        <end position="417"/>
    </location>
</feature>